<dbReference type="Pfam" id="PF01039">
    <property type="entry name" value="Carboxyl_trans"/>
    <property type="match status" value="1"/>
</dbReference>
<dbReference type="InterPro" id="IPR016185">
    <property type="entry name" value="PreATP-grasp_dom_sf"/>
</dbReference>
<evidence type="ECO:0000256" key="4">
    <source>
        <dbReference type="ARBA" id="ARBA00022840"/>
    </source>
</evidence>
<evidence type="ECO:0000259" key="9">
    <source>
        <dbReference type="PROSITE" id="PS50979"/>
    </source>
</evidence>
<evidence type="ECO:0000259" key="8">
    <source>
        <dbReference type="PROSITE" id="PS50975"/>
    </source>
</evidence>
<dbReference type="EMBL" id="FOQH01000001">
    <property type="protein sequence ID" value="SFH66954.1"/>
    <property type="molecule type" value="Genomic_DNA"/>
</dbReference>
<dbReference type="InterPro" id="IPR011054">
    <property type="entry name" value="Rudment_hybrid_motif"/>
</dbReference>
<feature type="domain" description="Biotin carboxylation" evidence="9">
    <location>
        <begin position="2"/>
        <end position="456"/>
    </location>
</feature>
<dbReference type="Gene3D" id="3.30.1490.20">
    <property type="entry name" value="ATP-grasp fold, A domain"/>
    <property type="match status" value="1"/>
</dbReference>
<dbReference type="Pfam" id="PF00364">
    <property type="entry name" value="Biotin_lipoyl"/>
    <property type="match status" value="1"/>
</dbReference>
<dbReference type="InterPro" id="IPR005479">
    <property type="entry name" value="CPAse_ATP-bd"/>
</dbReference>
<dbReference type="AlphaFoldDB" id="A0A1I3BXC4"/>
<dbReference type="InterPro" id="IPR029045">
    <property type="entry name" value="ClpP/crotonase-like_dom_sf"/>
</dbReference>
<proteinExistence type="predicted"/>
<dbReference type="InterPro" id="IPR011763">
    <property type="entry name" value="COA_CT_C"/>
</dbReference>
<dbReference type="SUPFAM" id="SSF51246">
    <property type="entry name" value="Rudiment single hybrid motif"/>
    <property type="match status" value="1"/>
</dbReference>
<dbReference type="InterPro" id="IPR000089">
    <property type="entry name" value="Biotin_lipoyl"/>
</dbReference>
<dbReference type="PROSITE" id="PS50979">
    <property type="entry name" value="BC"/>
    <property type="match status" value="1"/>
</dbReference>
<keyword evidence="4 6" id="KW-0067">ATP-binding</keyword>
<dbReference type="InterPro" id="IPR005482">
    <property type="entry name" value="Biotin_COase_C"/>
</dbReference>
<dbReference type="SUPFAM" id="SSF56059">
    <property type="entry name" value="Glutathione synthetase ATP-binding domain-like"/>
    <property type="match status" value="1"/>
</dbReference>
<name>A0A1I3BXC4_9RHOB</name>
<dbReference type="RefSeq" id="WP_092857320.1">
    <property type="nucleotide sequence ID" value="NZ_FOQH01000001.1"/>
</dbReference>
<dbReference type="GO" id="GO:0005524">
    <property type="term" value="F:ATP binding"/>
    <property type="evidence" value="ECO:0007669"/>
    <property type="project" value="UniProtKB-UniRule"/>
</dbReference>
<dbReference type="GO" id="GO:0046872">
    <property type="term" value="F:metal ion binding"/>
    <property type="evidence" value="ECO:0007669"/>
    <property type="project" value="InterPro"/>
</dbReference>
<evidence type="ECO:0000313" key="12">
    <source>
        <dbReference type="Proteomes" id="UP000199377"/>
    </source>
</evidence>
<evidence type="ECO:0000256" key="3">
    <source>
        <dbReference type="ARBA" id="ARBA00022741"/>
    </source>
</evidence>
<feature type="domain" description="CoA carboxyltransferase C-terminal" evidence="10">
    <location>
        <begin position="838"/>
        <end position="1077"/>
    </location>
</feature>
<dbReference type="CDD" id="cd06850">
    <property type="entry name" value="biotinyl_domain"/>
    <property type="match status" value="1"/>
</dbReference>
<dbReference type="InterPro" id="IPR011764">
    <property type="entry name" value="Biotin_carboxylation_dom"/>
</dbReference>
<evidence type="ECO:0000313" key="11">
    <source>
        <dbReference type="EMBL" id="SFH66954.1"/>
    </source>
</evidence>
<dbReference type="OrthoDB" id="9763189at2"/>
<dbReference type="InterPro" id="IPR011053">
    <property type="entry name" value="Single_hybrid_motif"/>
</dbReference>
<dbReference type="PANTHER" id="PTHR48095">
    <property type="entry name" value="PYRUVATE CARBOXYLASE SUBUNIT A"/>
    <property type="match status" value="1"/>
</dbReference>
<dbReference type="Gene3D" id="3.30.470.20">
    <property type="entry name" value="ATP-grasp fold, B domain"/>
    <property type="match status" value="1"/>
</dbReference>
<dbReference type="SUPFAM" id="SSF52096">
    <property type="entry name" value="ClpP/crotonase"/>
    <property type="match status" value="2"/>
</dbReference>
<dbReference type="InterPro" id="IPR034733">
    <property type="entry name" value="AcCoA_carboxyl_beta"/>
</dbReference>
<keyword evidence="12" id="KW-1185">Reference proteome</keyword>
<protein>
    <submittedName>
        <fullName evidence="11">Biotin-requiring enzyme</fullName>
    </submittedName>
</protein>
<keyword evidence="5" id="KW-0092">Biotin</keyword>
<keyword evidence="2" id="KW-0436">Ligase</keyword>
<gene>
    <name evidence="11" type="ORF">SAMN05216258_101416</name>
</gene>
<dbReference type="InterPro" id="IPR005481">
    <property type="entry name" value="BC-like_N"/>
</dbReference>
<dbReference type="Gene3D" id="2.40.50.100">
    <property type="match status" value="1"/>
</dbReference>
<dbReference type="PROSITE" id="PS00867">
    <property type="entry name" value="CPSASE_2"/>
    <property type="match status" value="1"/>
</dbReference>
<sequence>MTIRRLLIANRGEIAVRIARTAAEMRIETVAVFPEDDAKTLHVRACDHAEPIPGRGARAYLDAQALVAAAQRAGADAVHPGYGFLSESVAFARACEHAGLTWVGPTPASLALFGDKVEARAHAARHDVPTIPGSSGPVDAAGAEAVFDQLPEGAALVIKAVAGGGGRGMRVVHAREEIAEAHARCTSEAAAAFGDGAVYAERFLPAARHIEVQVLGDGTGECLHLLERDCTLQRRHQKVLEIAPAPGLDAAAREALVSHALKLARAGDYRSLGTFEFLALPDASEVFFIEANPRIQVEHTVTEEILGLDLVRLQLEIASGRTLAELGLAQKMVPQPSGYAIQARVNAERMDARGQARPSVGKLTKWEPPFGPGVRIDTLAYSGWGNSPAYDSLIAKVIVHSRSPDFGDALRKIDRALGELKAVGIETNARWLRALARRPEVEGYAVTTRFIESVAGELAEAAAALPDPAAEEETAETAQAAKAEALPEGAIPLAAPTIGTVTQVPEPGARLRRGEVAALMESMKMEHAVTSPVSGEVLKVLAAAGDTLDEGAPILALMPDAEQDETEDAAAAVDLDHIRADLQEVRDRLYAGMDESKPDKVAKRHGRGQRTARENLASLADPGSFQEYGGLVIAAQAARRSEDDLVKNTTGDGVVTGIGTINAEKFGTEKGRCAFTIYDYMVLAGTQGQRHHRKLDRIFTMAGEYRMPMIVLAEGGGGRPGETERRSVAGLDGPSFARFAALSGKAPLVGVVSGRCFAGNAALLGCCDIIIADESSNIGMAGPAMIEGGGLGVYAPEDIGPIDVQSRNGVVDIRVKDEVEACAAAKKYISYFQGDEAEWTAPDQRLLRHAIPENRLRAHDVRHVIETMSDDGSVLELRREFGLGIVTALVRIEGKPFGLIANDSRYLGGAIDAPAADKAARFLQICDTFGLPVISLVDTPGFMVGPEAEKTALVRHVSRMFVAAAGITVPIFAVVLRKGYGLGAMAMTGGGFHESLFTISWPTGEFGGMGLEGAVHLGFRKELEAKTDPKEKQALFDELLAKMYASGKAIQAAITAELDAVIDPVETRQWILAGLRSVPAERLTGGKGRTYIDAW</sequence>
<dbReference type="InterPro" id="IPR013815">
    <property type="entry name" value="ATP_grasp_subdomain_1"/>
</dbReference>
<dbReference type="STRING" id="1114924.SAMN05216258_101416"/>
<dbReference type="PROSITE" id="PS50975">
    <property type="entry name" value="ATP_GRASP"/>
    <property type="match status" value="1"/>
</dbReference>
<dbReference type="PROSITE" id="PS50989">
    <property type="entry name" value="COA_CT_CTER"/>
    <property type="match status" value="1"/>
</dbReference>
<evidence type="ECO:0000256" key="6">
    <source>
        <dbReference type="PROSITE-ProRule" id="PRU00409"/>
    </source>
</evidence>
<evidence type="ECO:0000256" key="5">
    <source>
        <dbReference type="ARBA" id="ARBA00023267"/>
    </source>
</evidence>
<evidence type="ECO:0000256" key="1">
    <source>
        <dbReference type="ARBA" id="ARBA00001953"/>
    </source>
</evidence>
<dbReference type="GO" id="GO:0016874">
    <property type="term" value="F:ligase activity"/>
    <property type="evidence" value="ECO:0007669"/>
    <property type="project" value="UniProtKB-KW"/>
</dbReference>
<evidence type="ECO:0000259" key="7">
    <source>
        <dbReference type="PROSITE" id="PS50968"/>
    </source>
</evidence>
<dbReference type="SUPFAM" id="SSF51230">
    <property type="entry name" value="Single hybrid motif"/>
    <property type="match status" value="1"/>
</dbReference>
<feature type="domain" description="ATP-grasp" evidence="8">
    <location>
        <begin position="120"/>
        <end position="319"/>
    </location>
</feature>
<dbReference type="SMART" id="SM00878">
    <property type="entry name" value="Biotin_carb_C"/>
    <property type="match status" value="1"/>
</dbReference>
<organism evidence="11 12">
    <name type="scientific">Albimonas pacifica</name>
    <dbReference type="NCBI Taxonomy" id="1114924"/>
    <lineage>
        <taxon>Bacteria</taxon>
        <taxon>Pseudomonadati</taxon>
        <taxon>Pseudomonadota</taxon>
        <taxon>Alphaproteobacteria</taxon>
        <taxon>Rhodobacterales</taxon>
        <taxon>Paracoccaceae</taxon>
        <taxon>Albimonas</taxon>
    </lineage>
</organism>
<dbReference type="Pfam" id="PF00289">
    <property type="entry name" value="Biotin_carb_N"/>
    <property type="match status" value="1"/>
</dbReference>
<reference evidence="11 12" key="1">
    <citation type="submission" date="2016-10" db="EMBL/GenBank/DDBJ databases">
        <authorList>
            <person name="de Groot N.N."/>
        </authorList>
    </citation>
    <scope>NUCLEOTIDE SEQUENCE [LARGE SCALE GENOMIC DNA]</scope>
    <source>
        <strain evidence="11 12">CGMCC 1.11030</strain>
    </source>
</reference>
<dbReference type="Gene3D" id="3.40.50.20">
    <property type="match status" value="1"/>
</dbReference>
<dbReference type="PANTHER" id="PTHR48095:SF5">
    <property type="entry name" value="BLL7292 PROTEIN"/>
    <property type="match status" value="1"/>
</dbReference>
<evidence type="ECO:0000256" key="2">
    <source>
        <dbReference type="ARBA" id="ARBA00022598"/>
    </source>
</evidence>
<dbReference type="Pfam" id="PF02786">
    <property type="entry name" value="CPSase_L_D2"/>
    <property type="match status" value="1"/>
</dbReference>
<evidence type="ECO:0000259" key="10">
    <source>
        <dbReference type="PROSITE" id="PS50989"/>
    </source>
</evidence>
<dbReference type="Gene3D" id="3.90.226.10">
    <property type="entry name" value="2-enoyl-CoA Hydratase, Chain A, domain 1"/>
    <property type="match status" value="2"/>
</dbReference>
<dbReference type="PROSITE" id="PS50968">
    <property type="entry name" value="BIOTINYL_LIPOYL"/>
    <property type="match status" value="1"/>
</dbReference>
<dbReference type="InterPro" id="IPR051602">
    <property type="entry name" value="ACC_Biotin_Carboxylase"/>
</dbReference>
<dbReference type="InterPro" id="IPR011761">
    <property type="entry name" value="ATP-grasp"/>
</dbReference>
<dbReference type="Pfam" id="PF02785">
    <property type="entry name" value="Biotin_carb_C"/>
    <property type="match status" value="1"/>
</dbReference>
<accession>A0A1I3BXC4</accession>
<dbReference type="Proteomes" id="UP000199377">
    <property type="component" value="Unassembled WGS sequence"/>
</dbReference>
<comment type="cofactor">
    <cofactor evidence="1">
        <name>biotin</name>
        <dbReference type="ChEBI" id="CHEBI:57586"/>
    </cofactor>
</comment>
<keyword evidence="3 6" id="KW-0547">Nucleotide-binding</keyword>
<dbReference type="SUPFAM" id="SSF52440">
    <property type="entry name" value="PreATP-grasp domain"/>
    <property type="match status" value="1"/>
</dbReference>
<feature type="domain" description="Lipoyl-binding" evidence="7">
    <location>
        <begin position="481"/>
        <end position="558"/>
    </location>
</feature>